<evidence type="ECO:0000256" key="1">
    <source>
        <dbReference type="SAM" id="SignalP"/>
    </source>
</evidence>
<evidence type="ECO:0000313" key="2">
    <source>
        <dbReference type="EMBL" id="ARU45418.1"/>
    </source>
</evidence>
<dbReference type="PANTHER" id="PTHR48098">
    <property type="entry name" value="ENTEROCHELIN ESTERASE-RELATED"/>
    <property type="match status" value="1"/>
</dbReference>
<dbReference type="AlphaFoldDB" id="A0A7Y4LKB6"/>
<reference evidence="2 3" key="4">
    <citation type="journal article" date="2020" name="PLoS ONE">
        <title>Taxonomic classification of strain PO100/5 shows a broader geographic distribution and genetic markers of the recently described Corynebacterium silvaticum.</title>
        <authorList>
            <person name="Viana M.V.C."/>
            <person name="Profeta R."/>
            <person name="da Silva A.L."/>
            <person name="Hurtado R."/>
            <person name="Cerqueira J.C."/>
            <person name="Ribeiro B.F.S."/>
            <person name="Almeida M.O."/>
            <person name="Morais-Rodrigues F."/>
            <person name="Soares S.C."/>
            <person name="Oliveira M."/>
            <person name="Tavares L."/>
            <person name="Figueiredo H."/>
            <person name="Wattam A.R."/>
            <person name="Barh D."/>
            <person name="Ghosh P."/>
            <person name="Silva A."/>
            <person name="Azevedo V."/>
        </authorList>
    </citation>
    <scope>NUCLEOTIDE SEQUENCE [LARGE SCALE GENOMIC DNA]</scope>
    <source>
        <strain evidence="2 3">PO100/5</strain>
    </source>
</reference>
<dbReference type="Pfam" id="PF00756">
    <property type="entry name" value="Esterase"/>
    <property type="match status" value="1"/>
</dbReference>
<proteinExistence type="predicted"/>
<reference evidence="2 3" key="2">
    <citation type="journal article" date="2020" name="Antonie Van Leeuwenhoek">
        <title>Phylogenomic characterisation of a novel corynebacterial species pathogenic to animals.</title>
        <authorList>
            <person name="Moller J."/>
            <person name="Musella L."/>
            <person name="Melnikov V."/>
            <person name="Geissdorfer W."/>
            <person name="Burkovski A."/>
            <person name="Sangal V."/>
        </authorList>
    </citation>
    <scope>NUCLEOTIDE SEQUENCE [LARGE SCALE GENOMIC DNA]</scope>
    <source>
        <strain evidence="2 3">PO100/5</strain>
    </source>
</reference>
<dbReference type="InterPro" id="IPR029058">
    <property type="entry name" value="AB_hydrolase_fold"/>
</dbReference>
<name>A0A7Y4LKB6_9CORY</name>
<dbReference type="GO" id="GO:0016747">
    <property type="term" value="F:acyltransferase activity, transferring groups other than amino-acyl groups"/>
    <property type="evidence" value="ECO:0007669"/>
    <property type="project" value="TreeGrafter"/>
</dbReference>
<gene>
    <name evidence="2" type="ORF">CBE74_01650</name>
</gene>
<dbReference type="SUPFAM" id="SSF53474">
    <property type="entry name" value="alpha/beta-Hydrolases"/>
    <property type="match status" value="1"/>
</dbReference>
<dbReference type="InterPro" id="IPR050583">
    <property type="entry name" value="Mycobacterial_A85_antigen"/>
</dbReference>
<dbReference type="PANTHER" id="PTHR48098:SF1">
    <property type="entry name" value="DIACYLGLYCEROL ACYLTRANSFERASE_MYCOLYLTRANSFERASE AG85A"/>
    <property type="match status" value="1"/>
</dbReference>
<keyword evidence="2" id="KW-0378">Hydrolase</keyword>
<dbReference type="KEGG" id="csil:CBE74_01650"/>
<keyword evidence="3" id="KW-1185">Reference proteome</keyword>
<dbReference type="GeneID" id="75006988"/>
<protein>
    <submittedName>
        <fullName evidence="2">Alpha/beta hydrolase family protein</fullName>
    </submittedName>
</protein>
<sequence>MKFLRSIAAFSVATAATVSLLGTAVAPTAGAAEKTPAQISNGTALADVHFGATPDISPVWREKLDNDRVVEAWAHSPSMNRNIPMVVLKASSPNRPTVYLLNGGDGGEGRANWVMQTDAMNFYKEKDVNVVVPMAGKFSYYTDWVSENAALGGKQKWETFLTKELPGPMESMLKANNKRAIVGMSMSATSSLLLAAHAKGFYDAVSSFSGCAATSTPMAYQFLRLTLQRGQATPEQMWGPMGSDYNRYNDAVVMAEDLRGTEIYVSNASGIAGGHDTLANPRYAGLDPAIASTGLTAVVVEGGLIEAGTNMCTNDLKVRLKSLNIPADFNMRNTGTHSWSYWQDDLRASWPTFERAFNK</sequence>
<feature type="signal peptide" evidence="1">
    <location>
        <begin position="1"/>
        <end position="31"/>
    </location>
</feature>
<reference evidence="2 3" key="3">
    <citation type="journal article" date="2020" name="Int. J. Syst. Evol. Microbiol.">
        <title>Corynebacterium silvaticum sp. nov., a unique group of NTTB corynebacteria in wild boar and roe deer.</title>
        <authorList>
            <person name="Dangel A."/>
            <person name="Berger A."/>
            <person name="Rau J."/>
            <person name="Eisenberg T."/>
            <person name="Kampfer P."/>
            <person name="Margos G."/>
            <person name="Contzen M."/>
            <person name="Busse H.J."/>
            <person name="Konrad R."/>
            <person name="Peters M."/>
            <person name="Sting R."/>
            <person name="Sing A."/>
        </authorList>
    </citation>
    <scope>NUCLEOTIDE SEQUENCE [LARGE SCALE GENOMIC DNA]</scope>
    <source>
        <strain evidence="2 3">PO100/5</strain>
    </source>
</reference>
<dbReference type="Proteomes" id="UP000195652">
    <property type="component" value="Chromosome"/>
</dbReference>
<dbReference type="OrthoDB" id="4510758at2"/>
<dbReference type="Gene3D" id="3.40.50.1820">
    <property type="entry name" value="alpha/beta hydrolase"/>
    <property type="match status" value="1"/>
</dbReference>
<feature type="chain" id="PRO_5041102492" evidence="1">
    <location>
        <begin position="32"/>
        <end position="359"/>
    </location>
</feature>
<dbReference type="EMBL" id="CP021417">
    <property type="protein sequence ID" value="ARU45418.1"/>
    <property type="molecule type" value="Genomic_DNA"/>
</dbReference>
<dbReference type="InterPro" id="IPR000801">
    <property type="entry name" value="Esterase-like"/>
</dbReference>
<reference evidence="2 3" key="1">
    <citation type="journal article" date="2014" name="BMC Vet. Res.">
        <title>First report of Corynebacterium pseudotuberculosis from caseous lymphadenitis lesions in Black Alentejano pig (Sus scrofa domesticus).</title>
        <authorList>
            <person name="Oliveira M."/>
            <person name="Barroco C."/>
            <person name="Mottola C."/>
            <person name="Santos R."/>
            <person name="Lemsaddek A."/>
            <person name="Tavares L."/>
            <person name="Semedo-Lemsaddek T."/>
        </authorList>
    </citation>
    <scope>NUCLEOTIDE SEQUENCE [LARGE SCALE GENOMIC DNA]</scope>
    <source>
        <strain evidence="2 3">PO100/5</strain>
    </source>
</reference>
<accession>A0A7Y4LKB6</accession>
<evidence type="ECO:0000313" key="3">
    <source>
        <dbReference type="Proteomes" id="UP000195652"/>
    </source>
</evidence>
<organism evidence="2 3">
    <name type="scientific">Corynebacterium silvaticum</name>
    <dbReference type="NCBI Taxonomy" id="2320431"/>
    <lineage>
        <taxon>Bacteria</taxon>
        <taxon>Bacillati</taxon>
        <taxon>Actinomycetota</taxon>
        <taxon>Actinomycetes</taxon>
        <taxon>Mycobacteriales</taxon>
        <taxon>Corynebacteriaceae</taxon>
        <taxon>Corynebacterium</taxon>
    </lineage>
</organism>
<keyword evidence="1" id="KW-0732">Signal</keyword>
<dbReference type="GO" id="GO:0016787">
    <property type="term" value="F:hydrolase activity"/>
    <property type="evidence" value="ECO:0007669"/>
    <property type="project" value="UniProtKB-KW"/>
</dbReference>
<dbReference type="RefSeq" id="WP_087453304.1">
    <property type="nucleotide sequence ID" value="NZ_CP021417.2"/>
</dbReference>